<comment type="caution">
    <text evidence="2">The sequence shown here is derived from an EMBL/GenBank/DDBJ whole genome shotgun (WGS) entry which is preliminary data.</text>
</comment>
<sequence>MSNFAGLGLYYNDNNYLTLLCNLFNFTQYVVVEQNVNISPLGAKATYNVVGLTNKPFNHLTSSEYGSLFKNKVMVTLARIFLVPLWPGFNFTAILIGLDMKSFYMLQGKS</sequence>
<keyword evidence="1" id="KW-1133">Transmembrane helix</keyword>
<organism evidence="2">
    <name type="scientific">marine sediment metagenome</name>
    <dbReference type="NCBI Taxonomy" id="412755"/>
    <lineage>
        <taxon>unclassified sequences</taxon>
        <taxon>metagenomes</taxon>
        <taxon>ecological metagenomes</taxon>
    </lineage>
</organism>
<evidence type="ECO:0000313" key="2">
    <source>
        <dbReference type="EMBL" id="GAH09284.1"/>
    </source>
</evidence>
<protein>
    <submittedName>
        <fullName evidence="2">Uncharacterized protein</fullName>
    </submittedName>
</protein>
<gene>
    <name evidence="2" type="ORF">S01H4_61242</name>
</gene>
<proteinExistence type="predicted"/>
<dbReference type="EMBL" id="BART01036271">
    <property type="protein sequence ID" value="GAH09284.1"/>
    <property type="molecule type" value="Genomic_DNA"/>
</dbReference>
<name>X1DWG0_9ZZZZ</name>
<evidence type="ECO:0000256" key="1">
    <source>
        <dbReference type="SAM" id="Phobius"/>
    </source>
</evidence>
<feature type="non-terminal residue" evidence="2">
    <location>
        <position position="110"/>
    </location>
</feature>
<dbReference type="AlphaFoldDB" id="X1DWG0"/>
<accession>X1DWG0</accession>
<keyword evidence="1" id="KW-0472">Membrane</keyword>
<feature type="transmembrane region" description="Helical" evidence="1">
    <location>
        <begin position="77"/>
        <end position="98"/>
    </location>
</feature>
<reference evidence="2" key="1">
    <citation type="journal article" date="2014" name="Front. Microbiol.">
        <title>High frequency of phylogenetically diverse reductive dehalogenase-homologous genes in deep subseafloor sedimentary metagenomes.</title>
        <authorList>
            <person name="Kawai M."/>
            <person name="Futagami T."/>
            <person name="Toyoda A."/>
            <person name="Takaki Y."/>
            <person name="Nishi S."/>
            <person name="Hori S."/>
            <person name="Arai W."/>
            <person name="Tsubouchi T."/>
            <person name="Morono Y."/>
            <person name="Uchiyama I."/>
            <person name="Ito T."/>
            <person name="Fujiyama A."/>
            <person name="Inagaki F."/>
            <person name="Takami H."/>
        </authorList>
    </citation>
    <scope>NUCLEOTIDE SEQUENCE</scope>
    <source>
        <strain evidence="2">Expedition CK06-06</strain>
    </source>
</reference>
<keyword evidence="1" id="KW-0812">Transmembrane</keyword>